<evidence type="ECO:0000259" key="2">
    <source>
        <dbReference type="Pfam" id="PF03184"/>
    </source>
</evidence>
<proteinExistence type="predicted"/>
<feature type="domain" description="DDE-1" evidence="2">
    <location>
        <begin position="172"/>
        <end position="306"/>
    </location>
</feature>
<organism evidence="3 4">
    <name type="scientific">Cordylochernes scorpioides</name>
    <dbReference type="NCBI Taxonomy" id="51811"/>
    <lineage>
        <taxon>Eukaryota</taxon>
        <taxon>Metazoa</taxon>
        <taxon>Ecdysozoa</taxon>
        <taxon>Arthropoda</taxon>
        <taxon>Chelicerata</taxon>
        <taxon>Arachnida</taxon>
        <taxon>Pseudoscorpiones</taxon>
        <taxon>Cheliferoidea</taxon>
        <taxon>Chernetidae</taxon>
        <taxon>Cordylochernes</taxon>
    </lineage>
</organism>
<feature type="region of interest" description="Disordered" evidence="1">
    <location>
        <begin position="1"/>
        <end position="32"/>
    </location>
</feature>
<dbReference type="InterPro" id="IPR050863">
    <property type="entry name" value="CenT-Element_Derived"/>
</dbReference>
<dbReference type="PANTHER" id="PTHR19303">
    <property type="entry name" value="TRANSPOSON"/>
    <property type="match status" value="1"/>
</dbReference>
<dbReference type="InterPro" id="IPR004875">
    <property type="entry name" value="DDE_SF_endonuclease_dom"/>
</dbReference>
<dbReference type="Pfam" id="PF03184">
    <property type="entry name" value="DDE_1"/>
    <property type="match status" value="1"/>
</dbReference>
<dbReference type="Proteomes" id="UP001235939">
    <property type="component" value="Chromosome 03"/>
</dbReference>
<dbReference type="PANTHER" id="PTHR19303:SF73">
    <property type="entry name" value="PROTEIN PDC2"/>
    <property type="match status" value="1"/>
</dbReference>
<reference evidence="3 4" key="1">
    <citation type="submission" date="2022-01" db="EMBL/GenBank/DDBJ databases">
        <title>A chromosomal length assembly of Cordylochernes scorpioides.</title>
        <authorList>
            <person name="Zeh D."/>
            <person name="Zeh J."/>
        </authorList>
    </citation>
    <scope>NUCLEOTIDE SEQUENCE [LARGE SCALE GENOMIC DNA]</scope>
    <source>
        <strain evidence="3">IN4F17</strain>
        <tissue evidence="3">Whole Body</tissue>
    </source>
</reference>
<protein>
    <submittedName>
        <fullName evidence="3">TIGD6</fullName>
    </submittedName>
</protein>
<name>A0ABY6K7L3_9ARAC</name>
<sequence length="316" mass="36341">MEQGREEVSKEPMESNPDYESGENTTFPKMENTLGLKKQSFAYRTIDNEEEERNILGKAKTKQKDQVFFLFHYPPPKKLEYLACYSRVIIGTLLSRVADSGISILEGTVLLDESTVLVSYCGVIRGNEQRVFLEKHQLRGRWKKIIRWSIPLIPDRTLAHKDENCRGVKRMKQRITVLLCCNSTGTDKRRLLIIGKSAKPRCFRNFSPHFYCTYISNSKAWMTSGIFQEWLQQFNKQLVSEGRRILLLLDNATSHSVPNDGLSNIKIHFLPPNMTASLQPLDSGIIKSFKAQYSKLQLQKMVELADAHLPTELRLD</sequence>
<feature type="compositionally biased region" description="Basic and acidic residues" evidence="1">
    <location>
        <begin position="1"/>
        <end position="13"/>
    </location>
</feature>
<evidence type="ECO:0000313" key="3">
    <source>
        <dbReference type="EMBL" id="UYV64827.1"/>
    </source>
</evidence>
<evidence type="ECO:0000313" key="4">
    <source>
        <dbReference type="Proteomes" id="UP001235939"/>
    </source>
</evidence>
<evidence type="ECO:0000256" key="1">
    <source>
        <dbReference type="SAM" id="MobiDB-lite"/>
    </source>
</evidence>
<accession>A0ABY6K7L3</accession>
<keyword evidence="4" id="KW-1185">Reference proteome</keyword>
<gene>
    <name evidence="3" type="ORF">LAZ67_3002093</name>
</gene>
<dbReference type="EMBL" id="CP092865">
    <property type="protein sequence ID" value="UYV64827.1"/>
    <property type="molecule type" value="Genomic_DNA"/>
</dbReference>